<keyword evidence="11" id="KW-1185">Reference proteome</keyword>
<keyword evidence="5" id="KW-0732">Signal</keyword>
<dbReference type="InterPro" id="IPR002035">
    <property type="entry name" value="VWF_A"/>
</dbReference>
<protein>
    <recommendedName>
        <fullName evidence="12">Inter-alpha-trypsin inhibitor heavy chain H3</fullName>
    </recommendedName>
</protein>
<dbReference type="PANTHER" id="PTHR10338:SF119">
    <property type="entry name" value="INTER-ALPHA-TRYPSIN INHIBITOR HEAVY CHAIN H4"/>
    <property type="match status" value="1"/>
</dbReference>
<name>A0AAV3A1V3_PYXAD</name>
<evidence type="ECO:0008006" key="12">
    <source>
        <dbReference type="Google" id="ProtNLM"/>
    </source>
</evidence>
<dbReference type="InterPro" id="IPR013694">
    <property type="entry name" value="VIT"/>
</dbReference>
<evidence type="ECO:0000313" key="10">
    <source>
        <dbReference type="EMBL" id="DBA18422.1"/>
    </source>
</evidence>
<evidence type="ECO:0000256" key="4">
    <source>
        <dbReference type="ARBA" id="ARBA00022690"/>
    </source>
</evidence>
<dbReference type="PANTHER" id="PTHR10338">
    <property type="entry name" value="INTER-ALPHA-TRYPSIN INHIBITOR HEAVY CHAIN FAMILY MEMBER"/>
    <property type="match status" value="1"/>
</dbReference>
<dbReference type="GO" id="GO:0004867">
    <property type="term" value="F:serine-type endopeptidase inhibitor activity"/>
    <property type="evidence" value="ECO:0007669"/>
    <property type="project" value="UniProtKB-KW"/>
</dbReference>
<dbReference type="Proteomes" id="UP001181693">
    <property type="component" value="Unassembled WGS sequence"/>
</dbReference>
<comment type="subcellular location">
    <subcellularLocation>
        <location evidence="1">Secreted</location>
    </subcellularLocation>
</comment>
<dbReference type="EMBL" id="DYDO01000009">
    <property type="protein sequence ID" value="DBA18422.1"/>
    <property type="molecule type" value="Genomic_DNA"/>
</dbReference>
<dbReference type="AlphaFoldDB" id="A0AAV3A1V3"/>
<keyword evidence="3" id="KW-0964">Secreted</keyword>
<evidence type="ECO:0000256" key="6">
    <source>
        <dbReference type="ARBA" id="ARBA00022900"/>
    </source>
</evidence>
<evidence type="ECO:0000256" key="3">
    <source>
        <dbReference type="ARBA" id="ARBA00022525"/>
    </source>
</evidence>
<feature type="domain" description="VIT" evidence="9">
    <location>
        <begin position="1"/>
        <end position="116"/>
    </location>
</feature>
<evidence type="ECO:0000259" key="8">
    <source>
        <dbReference type="PROSITE" id="PS50234"/>
    </source>
</evidence>
<dbReference type="Pfam" id="PF00092">
    <property type="entry name" value="VWA"/>
    <property type="match status" value="1"/>
</dbReference>
<dbReference type="InterPro" id="IPR050934">
    <property type="entry name" value="ITIH"/>
</dbReference>
<gene>
    <name evidence="10" type="ORF">GDO54_016666</name>
</gene>
<comment type="caution">
    <text evidence="10">The sequence shown here is derived from an EMBL/GenBank/DDBJ whole genome shotgun (WGS) entry which is preliminary data.</text>
</comment>
<dbReference type="PROSITE" id="PS51468">
    <property type="entry name" value="VIT"/>
    <property type="match status" value="1"/>
</dbReference>
<dbReference type="Pfam" id="PF08487">
    <property type="entry name" value="VIT"/>
    <property type="match status" value="1"/>
</dbReference>
<accession>A0AAV3A1V3</accession>
<dbReference type="GO" id="GO:0005576">
    <property type="term" value="C:extracellular region"/>
    <property type="evidence" value="ECO:0007669"/>
    <property type="project" value="UniProtKB-SubCell"/>
</dbReference>
<dbReference type="InterPro" id="IPR036465">
    <property type="entry name" value="vWFA_dom_sf"/>
</dbReference>
<dbReference type="SUPFAM" id="SSF53300">
    <property type="entry name" value="vWA-like"/>
    <property type="match status" value="1"/>
</dbReference>
<evidence type="ECO:0000256" key="2">
    <source>
        <dbReference type="ARBA" id="ARBA00010158"/>
    </source>
</evidence>
<dbReference type="FunFam" id="3.40.50.410:FF:000013">
    <property type="entry name" value="inter-alpha-trypsin inhibitor heavy chain H2"/>
    <property type="match status" value="1"/>
</dbReference>
<evidence type="ECO:0000256" key="5">
    <source>
        <dbReference type="ARBA" id="ARBA00022729"/>
    </source>
</evidence>
<keyword evidence="6" id="KW-0722">Serine protease inhibitor</keyword>
<evidence type="ECO:0000259" key="9">
    <source>
        <dbReference type="PROSITE" id="PS51468"/>
    </source>
</evidence>
<proteinExistence type="inferred from homology"/>
<dbReference type="PROSITE" id="PS50234">
    <property type="entry name" value="VWFA"/>
    <property type="match status" value="1"/>
</dbReference>
<dbReference type="SMART" id="SM00327">
    <property type="entry name" value="VWA"/>
    <property type="match status" value="1"/>
</dbReference>
<dbReference type="SMART" id="SM00609">
    <property type="entry name" value="VIT"/>
    <property type="match status" value="1"/>
</dbReference>
<keyword evidence="7" id="KW-0325">Glycoprotein</keyword>
<feature type="domain" description="VWFA" evidence="8">
    <location>
        <begin position="250"/>
        <end position="433"/>
    </location>
</feature>
<dbReference type="Gene3D" id="3.40.50.410">
    <property type="entry name" value="von Willebrand factor, type A domain"/>
    <property type="match status" value="1"/>
</dbReference>
<reference evidence="10" key="1">
    <citation type="thesis" date="2020" institute="ProQuest LLC" country="789 East Eisenhower Parkway, Ann Arbor, MI, USA">
        <title>Comparative Genomics and Chromosome Evolution.</title>
        <authorList>
            <person name="Mudd A.B."/>
        </authorList>
    </citation>
    <scope>NUCLEOTIDE SEQUENCE</scope>
    <source>
        <strain evidence="10">1538</strain>
        <tissue evidence="10">Blood</tissue>
    </source>
</reference>
<organism evidence="10 11">
    <name type="scientific">Pyxicephalus adspersus</name>
    <name type="common">African bullfrog</name>
    <dbReference type="NCBI Taxonomy" id="30357"/>
    <lineage>
        <taxon>Eukaryota</taxon>
        <taxon>Metazoa</taxon>
        <taxon>Chordata</taxon>
        <taxon>Craniata</taxon>
        <taxon>Vertebrata</taxon>
        <taxon>Euteleostomi</taxon>
        <taxon>Amphibia</taxon>
        <taxon>Batrachia</taxon>
        <taxon>Anura</taxon>
        <taxon>Neobatrachia</taxon>
        <taxon>Ranoidea</taxon>
        <taxon>Pyxicephalidae</taxon>
        <taxon>Pyxicephalinae</taxon>
        <taxon>Pyxicephalus</taxon>
    </lineage>
</organism>
<keyword evidence="4" id="KW-0646">Protease inhibitor</keyword>
<sequence>MDIYRMDLNCKVTSRFARTLITTEIRNTEDSSQEAIFEVELPKTAFITNFSMTIDGVTTVGMVQKKEEADQMYSRAVSRGESAGLVQSMGRTMENFKVSVNVGARATAIFKLTYEELLKRHLGNYELRIKVRPRQLVENFQINVEITEPQEISFVDAYGTFLTNELTDVVSKIHTGNKASPPWSSKAHITFKPTMDQQRICSVCAETLLDGDFIVKYDVKRETSAGNIQIVNGYFVHYFAPSSLTKLPKNVVFVIDCSGSMRGRKIQQTFEAFTKILEDLPEEDHVGILKFNEEVSEWKKSLVKADPDNILSAKEFVAKITARGGTNIKSALLAAAKMLKNDRRNKVLPEISASIIIFLSDGDPTSGTTSHEKIIDNVKRFLEGRVSLYCLGFGNDVDYNFLEKLALQNGGLARRIYEDSDSALQLQGFYNEVAFPMLLDVHLQYMDNSVNYLTQNSFKLYYRGSEIIVAGHITNNSLEVLSVVVKAKGVSEPFSVKMEMNINEEEEVEKEQLYIFGDFIERLWAYITIEQLMTEQ</sequence>
<evidence type="ECO:0000256" key="7">
    <source>
        <dbReference type="ARBA" id="ARBA00023180"/>
    </source>
</evidence>
<evidence type="ECO:0000256" key="1">
    <source>
        <dbReference type="ARBA" id="ARBA00004613"/>
    </source>
</evidence>
<comment type="similarity">
    <text evidence="2">Belongs to the ITIH family.</text>
</comment>
<evidence type="ECO:0000313" key="11">
    <source>
        <dbReference type="Proteomes" id="UP001181693"/>
    </source>
</evidence>